<feature type="transmembrane region" description="Helical" evidence="2">
    <location>
        <begin position="5"/>
        <end position="22"/>
    </location>
</feature>
<proteinExistence type="predicted"/>
<dbReference type="EMBL" id="JPOX01000006">
    <property type="protein sequence ID" value="KFX50698.1"/>
    <property type="molecule type" value="Genomic_DNA"/>
</dbReference>
<keyword evidence="2" id="KW-0812">Transmembrane</keyword>
<comment type="caution">
    <text evidence="4">The sequence shown here is derived from an EMBL/GenBank/DDBJ whole genome shotgun (WGS) entry which is preliminary data.</text>
</comment>
<feature type="transmembrane region" description="Helical" evidence="2">
    <location>
        <begin position="100"/>
        <end position="117"/>
    </location>
</feature>
<gene>
    <name evidence="4" type="ORF">GQ26_0060120</name>
</gene>
<evidence type="ECO:0000313" key="4">
    <source>
        <dbReference type="EMBL" id="KFX50698.1"/>
    </source>
</evidence>
<dbReference type="AlphaFoldDB" id="A0A093XZL5"/>
<dbReference type="Pfam" id="PF04892">
    <property type="entry name" value="VanZ"/>
    <property type="match status" value="1"/>
</dbReference>
<feature type="transmembrane region" description="Helical" evidence="2">
    <location>
        <begin position="70"/>
        <end position="88"/>
    </location>
</feature>
<feature type="region of interest" description="Disordered" evidence="1">
    <location>
        <begin position="172"/>
        <end position="208"/>
    </location>
</feature>
<feature type="compositionally biased region" description="Acidic residues" evidence="1">
    <location>
        <begin position="179"/>
        <end position="200"/>
    </location>
</feature>
<reference evidence="4" key="2">
    <citation type="journal article" date="2014" name="PLoS Genet.">
        <title>Signature gene expression reveals novel clues to the molecular mechanisms of dimorphic transition in Penicillium marneffei.</title>
        <authorList>
            <person name="Yang E."/>
            <person name="Wang G."/>
            <person name="Cai J."/>
            <person name="Woo P.C."/>
            <person name="Lau S.K."/>
            <person name="Yuen K.-Y."/>
            <person name="Chow W.-N."/>
            <person name="Lin X."/>
        </authorList>
    </citation>
    <scope>NUCLEOTIDE SEQUENCE</scope>
    <source>
        <strain evidence="4">PM1</strain>
    </source>
</reference>
<sequence>MRIRFYFLGAFVLLLLFSAYMGLLPHSTSNTLPTNLQPNDKFLHFITFFLLSLVFYWIPDTSRRRAVQASLLACTFCLGIGSEIVQGLLPNDRLFDPFDIVANVVGSVGAIGICGWYHRRMLERRRQARFGALSDDIGGEPHDDDIELGLNSLESTRLHEDTGPQETGVITNLEREVDNWDENAVDNWDTEDGSGPDEENGNAKTRND</sequence>
<accession>A0A093XZL5</accession>
<protein>
    <submittedName>
        <fullName evidence="4">Uncharacterized protein C11E3.10</fullName>
    </submittedName>
</protein>
<evidence type="ECO:0000256" key="1">
    <source>
        <dbReference type="SAM" id="MobiDB-lite"/>
    </source>
</evidence>
<dbReference type="PANTHER" id="PTHR28008:SF1">
    <property type="entry name" value="DOMAIN PROTEIN, PUTATIVE (AFU_ORTHOLOGUE AFUA_3G10980)-RELATED"/>
    <property type="match status" value="1"/>
</dbReference>
<feature type="domain" description="VanZ-like" evidence="3">
    <location>
        <begin position="36"/>
        <end position="114"/>
    </location>
</feature>
<organism evidence="4">
    <name type="scientific">Talaromyces marneffei PM1</name>
    <dbReference type="NCBI Taxonomy" id="1077442"/>
    <lineage>
        <taxon>Eukaryota</taxon>
        <taxon>Fungi</taxon>
        <taxon>Dikarya</taxon>
        <taxon>Ascomycota</taxon>
        <taxon>Pezizomycotina</taxon>
        <taxon>Eurotiomycetes</taxon>
        <taxon>Eurotiomycetidae</taxon>
        <taxon>Eurotiales</taxon>
        <taxon>Trichocomaceae</taxon>
        <taxon>Talaromyces</taxon>
        <taxon>Talaromyces sect. Talaromyces</taxon>
    </lineage>
</organism>
<keyword evidence="2" id="KW-1133">Transmembrane helix</keyword>
<dbReference type="eggNOG" id="ENOG502S56A">
    <property type="taxonomic scope" value="Eukaryota"/>
</dbReference>
<evidence type="ECO:0000256" key="2">
    <source>
        <dbReference type="SAM" id="Phobius"/>
    </source>
</evidence>
<keyword evidence="2" id="KW-0472">Membrane</keyword>
<dbReference type="InterPro" id="IPR006976">
    <property type="entry name" value="VanZ-like"/>
</dbReference>
<evidence type="ECO:0000259" key="3">
    <source>
        <dbReference type="Pfam" id="PF04892"/>
    </source>
</evidence>
<reference key="1">
    <citation type="journal article" date="2014" name="PLoS Genet.">
        <title>Signature Gene Expression Reveals Novel Clues to the Molecular Mechanisms of Dimorphic Transition in Penicillium marneffei.</title>
        <authorList>
            <person name="Yang E."/>
            <person name="Wang G."/>
            <person name="Cai J."/>
            <person name="Woo P.C."/>
            <person name="Lau S.K."/>
            <person name="Yuen K.-Y."/>
            <person name="Chow W.-N."/>
            <person name="Lin X."/>
        </authorList>
    </citation>
    <scope>NUCLEOTIDE SEQUENCE [LARGE SCALE GENOMIC DNA]</scope>
    <source>
        <strain>PM1</strain>
    </source>
</reference>
<feature type="transmembrane region" description="Helical" evidence="2">
    <location>
        <begin position="42"/>
        <end position="58"/>
    </location>
</feature>
<dbReference type="HOGENOM" id="CLU_096870_0_0_1"/>
<name>A0A093XZL5_TALMA</name>
<dbReference type="NCBIfam" id="NF037970">
    <property type="entry name" value="vanZ_1"/>
    <property type="match status" value="1"/>
</dbReference>
<dbReference type="PANTHER" id="PTHR28008">
    <property type="entry name" value="DOMAIN PROTEIN, PUTATIVE (AFU_ORTHOLOGUE AFUA_3G10980)-RELATED"/>
    <property type="match status" value="1"/>
</dbReference>